<evidence type="ECO:0000256" key="7">
    <source>
        <dbReference type="ARBA" id="ARBA00022723"/>
    </source>
</evidence>
<dbReference type="InterPro" id="IPR023298">
    <property type="entry name" value="ATPase_P-typ_TM_dom_sf"/>
</dbReference>
<evidence type="ECO:0000256" key="14">
    <source>
        <dbReference type="ARBA" id="ARBA00023136"/>
    </source>
</evidence>
<comment type="similarity">
    <text evidence="2 15">Belongs to the cation transport ATPase (P-type) (TC 3.A.3) family. Type IB subfamily.</text>
</comment>
<evidence type="ECO:0000256" key="9">
    <source>
        <dbReference type="ARBA" id="ARBA00022840"/>
    </source>
</evidence>
<evidence type="ECO:0000256" key="5">
    <source>
        <dbReference type="ARBA" id="ARBA00022553"/>
    </source>
</evidence>
<dbReference type="SUPFAM" id="SSF81653">
    <property type="entry name" value="Calcium ATPase, transduction domain A"/>
    <property type="match status" value="1"/>
</dbReference>
<evidence type="ECO:0000256" key="4">
    <source>
        <dbReference type="ARBA" id="ARBA00022475"/>
    </source>
</evidence>
<dbReference type="InterPro" id="IPR027256">
    <property type="entry name" value="P-typ_ATPase_IB"/>
</dbReference>
<evidence type="ECO:0000313" key="18">
    <source>
        <dbReference type="Proteomes" id="UP000324996"/>
    </source>
</evidence>
<dbReference type="GO" id="GO:0043682">
    <property type="term" value="F:P-type divalent copper transporter activity"/>
    <property type="evidence" value="ECO:0007669"/>
    <property type="project" value="TreeGrafter"/>
</dbReference>
<evidence type="ECO:0000256" key="13">
    <source>
        <dbReference type="ARBA" id="ARBA00023065"/>
    </source>
</evidence>
<evidence type="ECO:0000259" key="16">
    <source>
        <dbReference type="Pfam" id="PF00122"/>
    </source>
</evidence>
<dbReference type="PANTHER" id="PTHR43520:SF5">
    <property type="entry name" value="CATION-TRANSPORTING P-TYPE ATPASE-RELATED"/>
    <property type="match status" value="1"/>
</dbReference>
<comment type="subcellular location">
    <subcellularLocation>
        <location evidence="1">Cell membrane</location>
        <topology evidence="1">Multi-pass membrane protein</topology>
    </subcellularLocation>
</comment>
<keyword evidence="6 15" id="KW-0812">Transmembrane</keyword>
<dbReference type="InterPro" id="IPR036412">
    <property type="entry name" value="HAD-like_sf"/>
</dbReference>
<keyword evidence="18" id="KW-1185">Reference proteome</keyword>
<dbReference type="PRINTS" id="PR00119">
    <property type="entry name" value="CATATPASE"/>
</dbReference>
<feature type="transmembrane region" description="Helical" evidence="15">
    <location>
        <begin position="135"/>
        <end position="156"/>
    </location>
</feature>
<keyword evidence="3" id="KW-0813">Transport</keyword>
<dbReference type="Pfam" id="PF00122">
    <property type="entry name" value="E1-E2_ATPase"/>
    <property type="match status" value="1"/>
</dbReference>
<evidence type="ECO:0000256" key="8">
    <source>
        <dbReference type="ARBA" id="ARBA00022741"/>
    </source>
</evidence>
<keyword evidence="9 15" id="KW-0067">ATP-binding</keyword>
<sequence length="529" mass="55420">MRHRAGEAARNLLAIRAIAATKIAPDGQRYSVPVESLVPGDRVFVAAGMRVPGDGKIIEGRSDIDLSLLTGESLPLPAQVGMDVFAGTLNQTGPLIIEIMAAGEDTVLADMARLMECAEQGRAGFVRLADRIARFYAPLVHLLAAGSFIGWMLAGADWYQSLMISVAVLIITCPCALGLAVPVVQVVASGMLLRLGVLVKSPDGLERLAGIDLVVFDKTGTLSHGHAALIGPLSAKGDDRFAAALARQSQHPLSKALFAAWGAQHPDVLLPRPDDVHEEPGCGLSARFGDDLWRLGSRDWVQGISRQPDHDPNDGPADDAIETAPGGPVLWCARAGGMARPFAFHDRLRPDAAAVVAGLKAASIKVHLLSGDQPAAVAAMAARLGIDHYKAAAKPADKIAILADLAASGHKVLMVGDGLNDAPALRAAHVSMSPASAADITQTAADFIFQSDSLLPLLHALHIARRARAHVIENFAMALGYNLLAVPLAVAGYVTPLIAALAMSSSSLIVTLNALRLRLSKTSPGRDAR</sequence>
<protein>
    <recommendedName>
        <fullName evidence="16">P-type ATPase A domain-containing protein</fullName>
    </recommendedName>
</protein>
<dbReference type="InterPro" id="IPR023214">
    <property type="entry name" value="HAD_sf"/>
</dbReference>
<dbReference type="SUPFAM" id="SSF81660">
    <property type="entry name" value="Metal cation-transporting ATPase, ATP-binding domain N"/>
    <property type="match status" value="1"/>
</dbReference>
<dbReference type="SUPFAM" id="SSF56784">
    <property type="entry name" value="HAD-like"/>
    <property type="match status" value="1"/>
</dbReference>
<dbReference type="GO" id="GO:0005507">
    <property type="term" value="F:copper ion binding"/>
    <property type="evidence" value="ECO:0007669"/>
    <property type="project" value="TreeGrafter"/>
</dbReference>
<dbReference type="GO" id="GO:0055070">
    <property type="term" value="P:copper ion homeostasis"/>
    <property type="evidence" value="ECO:0007669"/>
    <property type="project" value="TreeGrafter"/>
</dbReference>
<keyword evidence="13" id="KW-0406">Ion transport</keyword>
<evidence type="ECO:0000256" key="15">
    <source>
        <dbReference type="RuleBase" id="RU362081"/>
    </source>
</evidence>
<comment type="caution">
    <text evidence="17">The sequence shown here is derived from an EMBL/GenBank/DDBJ whole genome shotgun (WGS) entry which is preliminary data.</text>
</comment>
<keyword evidence="8 15" id="KW-0547">Nucleotide-binding</keyword>
<dbReference type="Gene3D" id="3.40.1110.10">
    <property type="entry name" value="Calcium-transporting ATPase, cytoplasmic domain N"/>
    <property type="match status" value="1"/>
</dbReference>
<dbReference type="GO" id="GO:0005886">
    <property type="term" value="C:plasma membrane"/>
    <property type="evidence" value="ECO:0007669"/>
    <property type="project" value="UniProtKB-SubCell"/>
</dbReference>
<keyword evidence="11" id="KW-1278">Translocase</keyword>
<dbReference type="Pfam" id="PF00702">
    <property type="entry name" value="Hydrolase"/>
    <property type="match status" value="1"/>
</dbReference>
<keyword evidence="12 15" id="KW-1133">Transmembrane helix</keyword>
<feature type="domain" description="P-type ATPase A" evidence="16">
    <location>
        <begin position="20"/>
        <end position="116"/>
    </location>
</feature>
<dbReference type="AlphaFoldDB" id="A0A5A7NC98"/>
<evidence type="ECO:0000256" key="11">
    <source>
        <dbReference type="ARBA" id="ARBA00022967"/>
    </source>
</evidence>
<gene>
    <name evidence="17" type="ORF">JCM17846_27820</name>
</gene>
<dbReference type="PANTHER" id="PTHR43520">
    <property type="entry name" value="ATP7, ISOFORM B"/>
    <property type="match status" value="1"/>
</dbReference>
<evidence type="ECO:0000256" key="3">
    <source>
        <dbReference type="ARBA" id="ARBA00022448"/>
    </source>
</evidence>
<feature type="transmembrane region" description="Helical" evidence="15">
    <location>
        <begin position="162"/>
        <end position="184"/>
    </location>
</feature>
<dbReference type="InterPro" id="IPR008250">
    <property type="entry name" value="ATPase_P-typ_transduc_dom_A_sf"/>
</dbReference>
<evidence type="ECO:0000256" key="10">
    <source>
        <dbReference type="ARBA" id="ARBA00022842"/>
    </source>
</evidence>
<accession>A0A5A7NC98</accession>
<dbReference type="Gene3D" id="3.40.50.1000">
    <property type="entry name" value="HAD superfamily/HAD-like"/>
    <property type="match status" value="1"/>
</dbReference>
<evidence type="ECO:0000256" key="6">
    <source>
        <dbReference type="ARBA" id="ARBA00022692"/>
    </source>
</evidence>
<dbReference type="GO" id="GO:0005524">
    <property type="term" value="F:ATP binding"/>
    <property type="evidence" value="ECO:0007669"/>
    <property type="project" value="UniProtKB-UniRule"/>
</dbReference>
<dbReference type="NCBIfam" id="TIGR01494">
    <property type="entry name" value="ATPase_P-type"/>
    <property type="match status" value="2"/>
</dbReference>
<dbReference type="EMBL" id="BKCN01000017">
    <property type="protein sequence ID" value="GER05100.1"/>
    <property type="molecule type" value="Genomic_DNA"/>
</dbReference>
<feature type="transmembrane region" description="Helical" evidence="15">
    <location>
        <begin position="471"/>
        <end position="491"/>
    </location>
</feature>
<dbReference type="SUPFAM" id="SSF81665">
    <property type="entry name" value="Calcium ATPase, transmembrane domain M"/>
    <property type="match status" value="1"/>
</dbReference>
<dbReference type="GO" id="GO:0016887">
    <property type="term" value="F:ATP hydrolysis activity"/>
    <property type="evidence" value="ECO:0007669"/>
    <property type="project" value="InterPro"/>
</dbReference>
<keyword evidence="5" id="KW-0597">Phosphoprotein</keyword>
<keyword evidence="7 15" id="KW-0479">Metal-binding</keyword>
<feature type="transmembrane region" description="Helical" evidence="15">
    <location>
        <begin position="497"/>
        <end position="515"/>
    </location>
</feature>
<evidence type="ECO:0000256" key="2">
    <source>
        <dbReference type="ARBA" id="ARBA00006024"/>
    </source>
</evidence>
<dbReference type="Proteomes" id="UP000324996">
    <property type="component" value="Unassembled WGS sequence"/>
</dbReference>
<dbReference type="Gene3D" id="2.70.150.10">
    <property type="entry name" value="Calcium-transporting ATPase, cytoplasmic transduction domain A"/>
    <property type="match status" value="1"/>
</dbReference>
<organism evidence="17 18">
    <name type="scientific">Iodidimonas nitroreducens</name>
    <dbReference type="NCBI Taxonomy" id="1236968"/>
    <lineage>
        <taxon>Bacteria</taxon>
        <taxon>Pseudomonadati</taxon>
        <taxon>Pseudomonadota</taxon>
        <taxon>Alphaproteobacteria</taxon>
        <taxon>Iodidimonadales</taxon>
        <taxon>Iodidimonadaceae</taxon>
        <taxon>Iodidimonas</taxon>
    </lineage>
</organism>
<reference evidence="17 18" key="1">
    <citation type="submission" date="2019-09" db="EMBL/GenBank/DDBJ databases">
        <title>NBRP : Genome information of microbial organism related human and environment.</title>
        <authorList>
            <person name="Hattori M."/>
            <person name="Oshima K."/>
            <person name="Inaba H."/>
            <person name="Suda W."/>
            <person name="Sakamoto M."/>
            <person name="Iino T."/>
            <person name="Kitahara M."/>
            <person name="Oshida Y."/>
            <person name="Iida T."/>
            <person name="Kudo T."/>
            <person name="Itoh T."/>
            <person name="Ohkuma M."/>
        </authorList>
    </citation>
    <scope>NUCLEOTIDE SEQUENCE [LARGE SCALE GENOMIC DNA]</scope>
    <source>
        <strain evidence="17 18">Q-1</strain>
    </source>
</reference>
<evidence type="ECO:0000256" key="12">
    <source>
        <dbReference type="ARBA" id="ARBA00022989"/>
    </source>
</evidence>
<dbReference type="InterPro" id="IPR001757">
    <property type="entry name" value="P_typ_ATPase"/>
</dbReference>
<evidence type="ECO:0000256" key="1">
    <source>
        <dbReference type="ARBA" id="ARBA00004651"/>
    </source>
</evidence>
<dbReference type="InterPro" id="IPR059000">
    <property type="entry name" value="ATPase_P-type_domA"/>
</dbReference>
<dbReference type="NCBIfam" id="TIGR01525">
    <property type="entry name" value="ATPase-IB_hvy"/>
    <property type="match status" value="1"/>
</dbReference>
<proteinExistence type="inferred from homology"/>
<name>A0A5A7NC98_9PROT</name>
<evidence type="ECO:0000313" key="17">
    <source>
        <dbReference type="EMBL" id="GER05100.1"/>
    </source>
</evidence>
<dbReference type="InterPro" id="IPR023299">
    <property type="entry name" value="ATPase_P-typ_cyto_dom_N"/>
</dbReference>
<keyword evidence="14 15" id="KW-0472">Membrane</keyword>
<keyword evidence="4 15" id="KW-1003">Cell membrane</keyword>
<keyword evidence="10" id="KW-0460">Magnesium</keyword>